<dbReference type="Proteomes" id="UP000288216">
    <property type="component" value="Unassembled WGS sequence"/>
</dbReference>
<proteinExistence type="predicted"/>
<dbReference type="STRING" id="75743.A0A401PWX0"/>
<accession>A0A401PWX0</accession>
<dbReference type="EMBL" id="BFAA01012919">
    <property type="protein sequence ID" value="GCB77553.1"/>
    <property type="molecule type" value="Genomic_DNA"/>
</dbReference>
<reference evidence="1 2" key="1">
    <citation type="journal article" date="2018" name="Nat. Ecol. Evol.">
        <title>Shark genomes provide insights into elasmobranch evolution and the origin of vertebrates.</title>
        <authorList>
            <person name="Hara Y"/>
            <person name="Yamaguchi K"/>
            <person name="Onimaru K"/>
            <person name="Kadota M"/>
            <person name="Koyanagi M"/>
            <person name="Keeley SD"/>
            <person name="Tatsumi K"/>
            <person name="Tanaka K"/>
            <person name="Motone F"/>
            <person name="Kageyama Y"/>
            <person name="Nozu R"/>
            <person name="Adachi N"/>
            <person name="Nishimura O"/>
            <person name="Nakagawa R"/>
            <person name="Tanegashima C"/>
            <person name="Kiyatake I"/>
            <person name="Matsumoto R"/>
            <person name="Murakumo K"/>
            <person name="Nishida K"/>
            <person name="Terakita A"/>
            <person name="Kuratani S"/>
            <person name="Sato K"/>
            <person name="Hyodo S Kuraku.S."/>
        </authorList>
    </citation>
    <scope>NUCLEOTIDE SEQUENCE [LARGE SCALE GENOMIC DNA]</scope>
</reference>
<dbReference type="AlphaFoldDB" id="A0A401PWX0"/>
<comment type="caution">
    <text evidence="1">The sequence shown here is derived from an EMBL/GenBank/DDBJ whole genome shotgun (WGS) entry which is preliminary data.</text>
</comment>
<evidence type="ECO:0000313" key="2">
    <source>
        <dbReference type="Proteomes" id="UP000288216"/>
    </source>
</evidence>
<gene>
    <name evidence="1" type="ORF">scyTo_0018489</name>
</gene>
<organism evidence="1 2">
    <name type="scientific">Scyliorhinus torazame</name>
    <name type="common">Cloudy catshark</name>
    <name type="synonym">Catulus torazame</name>
    <dbReference type="NCBI Taxonomy" id="75743"/>
    <lineage>
        <taxon>Eukaryota</taxon>
        <taxon>Metazoa</taxon>
        <taxon>Chordata</taxon>
        <taxon>Craniata</taxon>
        <taxon>Vertebrata</taxon>
        <taxon>Chondrichthyes</taxon>
        <taxon>Elasmobranchii</taxon>
        <taxon>Galeomorphii</taxon>
        <taxon>Galeoidea</taxon>
        <taxon>Carcharhiniformes</taxon>
        <taxon>Scyliorhinidae</taxon>
        <taxon>Scyliorhinus</taxon>
    </lineage>
</organism>
<evidence type="ECO:0000313" key="1">
    <source>
        <dbReference type="EMBL" id="GCB77553.1"/>
    </source>
</evidence>
<dbReference type="OrthoDB" id="10024684at2759"/>
<keyword evidence="2" id="KW-1185">Reference proteome</keyword>
<sequence>MGMKIDSVQCERKPIEAQREKPANCAASTEKIYIRKDLRSPLTAMPTFIAGKESVRKGCPEAWYIGETMQTL</sequence>
<name>A0A401PWX0_SCYTO</name>
<protein>
    <submittedName>
        <fullName evidence="1">Uncharacterized protein</fullName>
    </submittedName>
</protein>